<keyword evidence="3" id="KW-1185">Reference proteome</keyword>
<evidence type="ECO:0000313" key="3">
    <source>
        <dbReference type="Proteomes" id="UP000199705"/>
    </source>
</evidence>
<sequence>MYYNNIKLKSSYTISSNIPFQDSMKAIAFIMLIFMVLISTIPGKAEPIYNMTKNCCHHMDHMPQKQHGGQKGCDGGMCMTMLSCNNCCFLKVEPIKAGPVAAIISSNAPLLDLAGNLSDYANTCWNPPKA</sequence>
<feature type="transmembrane region" description="Helical" evidence="1">
    <location>
        <begin position="26"/>
        <end position="43"/>
    </location>
</feature>
<keyword evidence="1" id="KW-0472">Membrane</keyword>
<dbReference type="AlphaFoldDB" id="A0A1G8JX62"/>
<organism evidence="2 3">
    <name type="scientific">Mucilaginibacter gossypii</name>
    <dbReference type="NCBI Taxonomy" id="551996"/>
    <lineage>
        <taxon>Bacteria</taxon>
        <taxon>Pseudomonadati</taxon>
        <taxon>Bacteroidota</taxon>
        <taxon>Sphingobacteriia</taxon>
        <taxon>Sphingobacteriales</taxon>
        <taxon>Sphingobacteriaceae</taxon>
        <taxon>Mucilaginibacter</taxon>
    </lineage>
</organism>
<evidence type="ECO:0000256" key="1">
    <source>
        <dbReference type="SAM" id="Phobius"/>
    </source>
</evidence>
<gene>
    <name evidence="2" type="ORF">SAMN05192573_11972</name>
</gene>
<keyword evidence="1" id="KW-1133">Transmembrane helix</keyword>
<dbReference type="Proteomes" id="UP000199705">
    <property type="component" value="Unassembled WGS sequence"/>
</dbReference>
<protein>
    <submittedName>
        <fullName evidence="2">Uncharacterized protein</fullName>
    </submittedName>
</protein>
<name>A0A1G8JX62_9SPHI</name>
<dbReference type="EMBL" id="FNCG01000019">
    <property type="protein sequence ID" value="SDI35786.1"/>
    <property type="molecule type" value="Genomic_DNA"/>
</dbReference>
<keyword evidence="1" id="KW-0812">Transmembrane</keyword>
<reference evidence="3" key="1">
    <citation type="submission" date="2016-10" db="EMBL/GenBank/DDBJ databases">
        <authorList>
            <person name="Varghese N."/>
            <person name="Submissions S."/>
        </authorList>
    </citation>
    <scope>NUCLEOTIDE SEQUENCE [LARGE SCALE GENOMIC DNA]</scope>
    <source>
        <strain evidence="3">Gh-67</strain>
    </source>
</reference>
<accession>A0A1G8JX62</accession>
<evidence type="ECO:0000313" key="2">
    <source>
        <dbReference type="EMBL" id="SDI35786.1"/>
    </source>
</evidence>
<proteinExistence type="predicted"/>